<dbReference type="OrthoDB" id="656273at2"/>
<protein>
    <submittedName>
        <fullName evidence="8">RNA polymerase sigma-70 factor (ECF subfamily)</fullName>
    </submittedName>
</protein>
<keyword evidence="3" id="KW-0731">Sigma factor</keyword>
<reference evidence="8 9" key="1">
    <citation type="submission" date="2019-03" db="EMBL/GenBank/DDBJ databases">
        <title>Genomic Encyclopedia of Archaeal and Bacterial Type Strains, Phase II (KMG-II): from individual species to whole genera.</title>
        <authorList>
            <person name="Goeker M."/>
        </authorList>
    </citation>
    <scope>NUCLEOTIDE SEQUENCE [LARGE SCALE GENOMIC DNA]</scope>
    <source>
        <strain evidence="8 9">DSM 19035</strain>
    </source>
</reference>
<comment type="similarity">
    <text evidence="1">Belongs to the sigma-70 factor family. ECF subfamily.</text>
</comment>
<dbReference type="InterPro" id="IPR013324">
    <property type="entry name" value="RNA_pol_sigma_r3/r4-like"/>
</dbReference>
<dbReference type="SUPFAM" id="SSF88946">
    <property type="entry name" value="Sigma2 domain of RNA polymerase sigma factors"/>
    <property type="match status" value="1"/>
</dbReference>
<dbReference type="InterPro" id="IPR036388">
    <property type="entry name" value="WH-like_DNA-bd_sf"/>
</dbReference>
<dbReference type="NCBIfam" id="TIGR02937">
    <property type="entry name" value="sigma70-ECF"/>
    <property type="match status" value="1"/>
</dbReference>
<dbReference type="EMBL" id="SNYC01000003">
    <property type="protein sequence ID" value="TDQ11508.1"/>
    <property type="molecule type" value="Genomic_DNA"/>
</dbReference>
<dbReference type="NCBIfam" id="TIGR02985">
    <property type="entry name" value="Sig70_bacteroi1"/>
    <property type="match status" value="1"/>
</dbReference>
<dbReference type="Gene3D" id="1.10.1740.10">
    <property type="match status" value="1"/>
</dbReference>
<accession>A0A4R6T1J2</accession>
<evidence type="ECO:0000256" key="2">
    <source>
        <dbReference type="ARBA" id="ARBA00023015"/>
    </source>
</evidence>
<dbReference type="PANTHER" id="PTHR43133:SF46">
    <property type="entry name" value="RNA POLYMERASE SIGMA-70 FACTOR ECF SUBFAMILY"/>
    <property type="match status" value="1"/>
</dbReference>
<dbReference type="AlphaFoldDB" id="A0A4R6T1J2"/>
<sequence>MINYGNNLVEQDSLDASMGSQKRSHKRSHEGSHTRSHKSLFEQYYVRLCDFARRILNDEDLAEDVVQDVFVAFIERSETVYIENEVIRSYLYQSVKNACLNKLRKGKVVEQFESNHNLPVIDEEHALSAMIHSEIVGEIHYALKKLPEGCRLIIRLGYFEGLNNPQIANELKISVNTVKSQKQRALFLLRKELVPGT</sequence>
<dbReference type="PANTHER" id="PTHR43133">
    <property type="entry name" value="RNA POLYMERASE ECF-TYPE SIGMA FACTO"/>
    <property type="match status" value="1"/>
</dbReference>
<evidence type="ECO:0000259" key="7">
    <source>
        <dbReference type="Pfam" id="PF08281"/>
    </source>
</evidence>
<keyword evidence="9" id="KW-1185">Reference proteome</keyword>
<evidence type="ECO:0000256" key="3">
    <source>
        <dbReference type="ARBA" id="ARBA00023082"/>
    </source>
</evidence>
<dbReference type="InterPro" id="IPR013249">
    <property type="entry name" value="RNA_pol_sigma70_r4_t2"/>
</dbReference>
<evidence type="ECO:0000256" key="1">
    <source>
        <dbReference type="ARBA" id="ARBA00010641"/>
    </source>
</evidence>
<keyword evidence="2" id="KW-0805">Transcription regulation</keyword>
<gene>
    <name evidence="8" type="ORF">ATK78_0631</name>
</gene>
<dbReference type="InterPro" id="IPR013325">
    <property type="entry name" value="RNA_pol_sigma_r2"/>
</dbReference>
<feature type="domain" description="RNA polymerase sigma factor 70 region 4 type 2" evidence="7">
    <location>
        <begin position="138"/>
        <end position="186"/>
    </location>
</feature>
<feature type="domain" description="RNA polymerase sigma-70 region 2" evidence="6">
    <location>
        <begin position="40"/>
        <end position="106"/>
    </location>
</feature>
<name>A0A4R6T1J2_9SPHI</name>
<evidence type="ECO:0000259" key="6">
    <source>
        <dbReference type="Pfam" id="PF04542"/>
    </source>
</evidence>
<dbReference type="Pfam" id="PF08281">
    <property type="entry name" value="Sigma70_r4_2"/>
    <property type="match status" value="1"/>
</dbReference>
<dbReference type="Proteomes" id="UP000295620">
    <property type="component" value="Unassembled WGS sequence"/>
</dbReference>
<dbReference type="Pfam" id="PF04542">
    <property type="entry name" value="Sigma70_r2"/>
    <property type="match status" value="1"/>
</dbReference>
<dbReference type="InterPro" id="IPR007627">
    <property type="entry name" value="RNA_pol_sigma70_r2"/>
</dbReference>
<dbReference type="GO" id="GO:0006352">
    <property type="term" value="P:DNA-templated transcription initiation"/>
    <property type="evidence" value="ECO:0007669"/>
    <property type="project" value="InterPro"/>
</dbReference>
<dbReference type="InterPro" id="IPR014284">
    <property type="entry name" value="RNA_pol_sigma-70_dom"/>
</dbReference>
<evidence type="ECO:0000256" key="5">
    <source>
        <dbReference type="SAM" id="MobiDB-lite"/>
    </source>
</evidence>
<feature type="region of interest" description="Disordered" evidence="5">
    <location>
        <begin position="15"/>
        <end position="35"/>
    </location>
</feature>
<dbReference type="GO" id="GO:0016987">
    <property type="term" value="F:sigma factor activity"/>
    <property type="evidence" value="ECO:0007669"/>
    <property type="project" value="UniProtKB-KW"/>
</dbReference>
<evidence type="ECO:0000256" key="4">
    <source>
        <dbReference type="ARBA" id="ARBA00023163"/>
    </source>
</evidence>
<dbReference type="RefSeq" id="WP_133574579.1">
    <property type="nucleotide sequence ID" value="NZ_SNYC01000003.1"/>
</dbReference>
<proteinExistence type="inferred from homology"/>
<dbReference type="InterPro" id="IPR014327">
    <property type="entry name" value="RNA_pol_sigma70_bacteroid"/>
</dbReference>
<feature type="compositionally biased region" description="Basic residues" evidence="5">
    <location>
        <begin position="22"/>
        <end position="35"/>
    </location>
</feature>
<evidence type="ECO:0000313" key="9">
    <source>
        <dbReference type="Proteomes" id="UP000295620"/>
    </source>
</evidence>
<dbReference type="SUPFAM" id="SSF88659">
    <property type="entry name" value="Sigma3 and sigma4 domains of RNA polymerase sigma factors"/>
    <property type="match status" value="1"/>
</dbReference>
<organism evidence="8 9">
    <name type="scientific">Pedobacter metabolipauper</name>
    <dbReference type="NCBI Taxonomy" id="425513"/>
    <lineage>
        <taxon>Bacteria</taxon>
        <taxon>Pseudomonadati</taxon>
        <taxon>Bacteroidota</taxon>
        <taxon>Sphingobacteriia</taxon>
        <taxon>Sphingobacteriales</taxon>
        <taxon>Sphingobacteriaceae</taxon>
        <taxon>Pedobacter</taxon>
    </lineage>
</organism>
<comment type="caution">
    <text evidence="8">The sequence shown here is derived from an EMBL/GenBank/DDBJ whole genome shotgun (WGS) entry which is preliminary data.</text>
</comment>
<evidence type="ECO:0000313" key="8">
    <source>
        <dbReference type="EMBL" id="TDQ11508.1"/>
    </source>
</evidence>
<dbReference type="GO" id="GO:0003677">
    <property type="term" value="F:DNA binding"/>
    <property type="evidence" value="ECO:0007669"/>
    <property type="project" value="InterPro"/>
</dbReference>
<keyword evidence="4" id="KW-0804">Transcription</keyword>
<dbReference type="Gene3D" id="1.10.10.10">
    <property type="entry name" value="Winged helix-like DNA-binding domain superfamily/Winged helix DNA-binding domain"/>
    <property type="match status" value="1"/>
</dbReference>
<dbReference type="InterPro" id="IPR039425">
    <property type="entry name" value="RNA_pol_sigma-70-like"/>
</dbReference>
<dbReference type="CDD" id="cd06171">
    <property type="entry name" value="Sigma70_r4"/>
    <property type="match status" value="1"/>
</dbReference>